<protein>
    <submittedName>
        <fullName evidence="2">Uncharacterized protein</fullName>
    </submittedName>
</protein>
<organism evidence="2 3">
    <name type="scientific">Pandoraea pnomenusa</name>
    <dbReference type="NCBI Taxonomy" id="93220"/>
    <lineage>
        <taxon>Bacteria</taxon>
        <taxon>Pseudomonadati</taxon>
        <taxon>Pseudomonadota</taxon>
        <taxon>Betaproteobacteria</taxon>
        <taxon>Burkholderiales</taxon>
        <taxon>Burkholderiaceae</taxon>
        <taxon>Pandoraea</taxon>
    </lineage>
</organism>
<evidence type="ECO:0000313" key="2">
    <source>
        <dbReference type="EMBL" id="SUA78462.1"/>
    </source>
</evidence>
<sequence length="97" mass="11255">MQQLDVPVHIAQRQFLQFPDGRVALRDQSIQIGGQRLRLTRHRRFPGRDHATRHAGQRERRLPGKRQGVVVRAEHNALAHCHILRAKPVLSTERVNH</sequence>
<dbReference type="AlphaFoldDB" id="A0A378YMQ5"/>
<reference evidence="2 3" key="1">
    <citation type="submission" date="2018-06" db="EMBL/GenBank/DDBJ databases">
        <authorList>
            <consortium name="Pathogen Informatics"/>
            <person name="Doyle S."/>
        </authorList>
    </citation>
    <scope>NUCLEOTIDE SEQUENCE [LARGE SCALE GENOMIC DNA]</scope>
    <source>
        <strain evidence="2 3">NCTC13160</strain>
    </source>
</reference>
<gene>
    <name evidence="2" type="ORF">NCTC13160_02603</name>
</gene>
<proteinExistence type="predicted"/>
<evidence type="ECO:0000256" key="1">
    <source>
        <dbReference type="SAM" id="MobiDB-lite"/>
    </source>
</evidence>
<dbReference type="KEGG" id="ppnm:LV28_13215"/>
<dbReference type="RefSeq" id="WP_038619166.1">
    <property type="nucleotide sequence ID" value="NZ_CP009553.3"/>
</dbReference>
<dbReference type="Proteomes" id="UP000254573">
    <property type="component" value="Unassembled WGS sequence"/>
</dbReference>
<name>A0A378YMQ5_9BURK</name>
<feature type="compositionally biased region" description="Basic and acidic residues" evidence="1">
    <location>
        <begin position="46"/>
        <end position="62"/>
    </location>
</feature>
<dbReference type="EMBL" id="UGSG01000001">
    <property type="protein sequence ID" value="SUA78462.1"/>
    <property type="molecule type" value="Genomic_DNA"/>
</dbReference>
<accession>A0A378YMQ5</accession>
<feature type="region of interest" description="Disordered" evidence="1">
    <location>
        <begin position="44"/>
        <end position="63"/>
    </location>
</feature>
<evidence type="ECO:0000313" key="3">
    <source>
        <dbReference type="Proteomes" id="UP000254573"/>
    </source>
</evidence>